<dbReference type="EMBL" id="CU468135">
    <property type="protein sequence ID" value="CAO95526.1"/>
    <property type="molecule type" value="Genomic_DNA"/>
</dbReference>
<sequence length="62" mass="6830">MRLTTFKKAAPAEAREKFNKTFAQTGLWHIQAGGMLLTEKPWNRAANDKGSARGQTALAKGR</sequence>
<protein>
    <submittedName>
        <fullName evidence="1">Uncharacterized protein</fullName>
    </submittedName>
</protein>
<dbReference type="AlphaFoldDB" id="B2VKZ3"/>
<accession>B2VKZ3</accession>
<name>B2VKZ3_ERWT9</name>
<proteinExistence type="predicted"/>
<reference evidence="1 2" key="1">
    <citation type="journal article" date="2008" name="Environ. Microbiol.">
        <title>The genome of Erwinia tasmaniensis strain Et1/99, a non-pathogenic bacterium in the genus Erwinia.</title>
        <authorList>
            <person name="Kube M."/>
            <person name="Migdoll A.M."/>
            <person name="Mueller I."/>
            <person name="Kuhl H."/>
            <person name="Beck A."/>
            <person name="Reinhardt R."/>
            <person name="Geider K."/>
        </authorList>
    </citation>
    <scope>NUCLEOTIDE SEQUENCE [LARGE SCALE GENOMIC DNA]</scope>
    <source>
        <strain evidence="2">DSM 17950 / CFBP 7177 / CIP 109463 / NCPPB 4357 / Et1/99</strain>
    </source>
</reference>
<dbReference type="Proteomes" id="UP000001726">
    <property type="component" value="Chromosome"/>
</dbReference>
<organism evidence="1 2">
    <name type="scientific">Erwinia tasmaniensis (strain DSM 17950 / CFBP 7177 / CIP 109463 / NCPPB 4357 / Et1/99)</name>
    <dbReference type="NCBI Taxonomy" id="465817"/>
    <lineage>
        <taxon>Bacteria</taxon>
        <taxon>Pseudomonadati</taxon>
        <taxon>Pseudomonadota</taxon>
        <taxon>Gammaproteobacteria</taxon>
        <taxon>Enterobacterales</taxon>
        <taxon>Erwiniaceae</taxon>
        <taxon>Erwinia</taxon>
    </lineage>
</organism>
<evidence type="ECO:0000313" key="2">
    <source>
        <dbReference type="Proteomes" id="UP000001726"/>
    </source>
</evidence>
<evidence type="ECO:0000313" key="1">
    <source>
        <dbReference type="EMBL" id="CAO95526.1"/>
    </source>
</evidence>
<dbReference type="HOGENOM" id="CLU_2897245_0_0_6"/>
<dbReference type="KEGG" id="eta:ETA_04800"/>
<keyword evidence="2" id="KW-1185">Reference proteome</keyword>
<gene>
    <name evidence="1" type="ordered locus">ETA_04800</name>
</gene>